<comment type="caution">
    <text evidence="3">The sequence shown here is derived from an EMBL/GenBank/DDBJ whole genome shotgun (WGS) entry which is preliminary data.</text>
</comment>
<feature type="signal peptide" evidence="2">
    <location>
        <begin position="1"/>
        <end position="19"/>
    </location>
</feature>
<gene>
    <name evidence="3" type="ORF">IAA93_04800</name>
</gene>
<accession>A0A9D2UIM5</accession>
<feature type="transmembrane region" description="Helical" evidence="1">
    <location>
        <begin position="58"/>
        <end position="78"/>
    </location>
</feature>
<dbReference type="EMBL" id="DWUP01000099">
    <property type="protein sequence ID" value="HJD53026.1"/>
    <property type="molecule type" value="Genomic_DNA"/>
</dbReference>
<feature type="chain" id="PRO_5038832769" evidence="2">
    <location>
        <begin position="20"/>
        <end position="81"/>
    </location>
</feature>
<proteinExistence type="predicted"/>
<evidence type="ECO:0000313" key="3">
    <source>
        <dbReference type="EMBL" id="HJD53026.1"/>
    </source>
</evidence>
<keyword evidence="2" id="KW-0732">Signal</keyword>
<reference evidence="3" key="2">
    <citation type="submission" date="2021-04" db="EMBL/GenBank/DDBJ databases">
        <authorList>
            <person name="Gilroy R."/>
        </authorList>
    </citation>
    <scope>NUCLEOTIDE SEQUENCE</scope>
    <source>
        <strain evidence="3">MalCec1-1739</strain>
    </source>
</reference>
<evidence type="ECO:0000256" key="2">
    <source>
        <dbReference type="SAM" id="SignalP"/>
    </source>
</evidence>
<keyword evidence="1" id="KW-0812">Transmembrane</keyword>
<keyword evidence="1" id="KW-0472">Membrane</keyword>
<keyword evidence="1" id="KW-1133">Transmembrane helix</keyword>
<dbReference type="AlphaFoldDB" id="A0A9D2UIM5"/>
<protein>
    <submittedName>
        <fullName evidence="3">Uncharacterized protein</fullName>
    </submittedName>
</protein>
<organism evidence="3 4">
    <name type="scientific">Candidatus Avibacteroides avistercoris</name>
    <dbReference type="NCBI Taxonomy" id="2840690"/>
    <lineage>
        <taxon>Bacteria</taxon>
        <taxon>Pseudomonadati</taxon>
        <taxon>Bacteroidota</taxon>
        <taxon>Bacteroidia</taxon>
        <taxon>Bacteroidales</taxon>
        <taxon>Bacteroidaceae</taxon>
        <taxon>Bacteroidaceae incertae sedis</taxon>
        <taxon>Candidatus Avibacteroides</taxon>
    </lineage>
</organism>
<evidence type="ECO:0000313" key="4">
    <source>
        <dbReference type="Proteomes" id="UP000787625"/>
    </source>
</evidence>
<reference evidence="3" key="1">
    <citation type="journal article" date="2021" name="PeerJ">
        <title>Extensive microbial diversity within the chicken gut microbiome revealed by metagenomics and culture.</title>
        <authorList>
            <person name="Gilroy R."/>
            <person name="Ravi A."/>
            <person name="Getino M."/>
            <person name="Pursley I."/>
            <person name="Horton D.L."/>
            <person name="Alikhan N.F."/>
            <person name="Baker D."/>
            <person name="Gharbi K."/>
            <person name="Hall N."/>
            <person name="Watson M."/>
            <person name="Adriaenssens E.M."/>
            <person name="Foster-Nyarko E."/>
            <person name="Jarju S."/>
            <person name="Secka A."/>
            <person name="Antonio M."/>
            <person name="Oren A."/>
            <person name="Chaudhuri R.R."/>
            <person name="La Ragione R."/>
            <person name="Hildebrand F."/>
            <person name="Pallen M.J."/>
        </authorList>
    </citation>
    <scope>NUCLEOTIDE SEQUENCE</scope>
    <source>
        <strain evidence="3">MalCec1-1739</strain>
    </source>
</reference>
<dbReference type="Proteomes" id="UP000787625">
    <property type="component" value="Unassembled WGS sequence"/>
</dbReference>
<name>A0A9D2UIM5_9BACT</name>
<evidence type="ECO:0000256" key="1">
    <source>
        <dbReference type="SAM" id="Phobius"/>
    </source>
</evidence>
<sequence>MKKVIFSFIIIFSISTLSAAAYGDIFDSNIFNNQTPEDEYLEDDDTSDDTFDSADMPVANPVTITCFLGLVYVLYASFMKR</sequence>